<comment type="caution">
    <text evidence="1">The sequence shown here is derived from an EMBL/GenBank/DDBJ whole genome shotgun (WGS) entry which is preliminary data.</text>
</comment>
<dbReference type="EMBL" id="QXFJ01000030">
    <property type="protein sequence ID" value="RIV68349.1"/>
    <property type="molecule type" value="Genomic_DNA"/>
</dbReference>
<gene>
    <name evidence="1" type="ORF">D2U88_14095</name>
</gene>
<protein>
    <submittedName>
        <fullName evidence="1">Uncharacterized protein</fullName>
    </submittedName>
</protein>
<organism evidence="1 2">
    <name type="scientific">Flagellimonas aequoris</name>
    <dbReference type="NCBI Taxonomy" id="2306997"/>
    <lineage>
        <taxon>Bacteria</taxon>
        <taxon>Pseudomonadati</taxon>
        <taxon>Bacteroidota</taxon>
        <taxon>Flavobacteriia</taxon>
        <taxon>Flavobacteriales</taxon>
        <taxon>Flavobacteriaceae</taxon>
        <taxon>Flagellimonas</taxon>
    </lineage>
</organism>
<dbReference type="AlphaFoldDB" id="A0A418N3J5"/>
<proteinExistence type="predicted"/>
<name>A0A418N3J5_9FLAO</name>
<reference evidence="1 2" key="1">
    <citation type="submission" date="2018-08" db="EMBL/GenBank/DDBJ databases">
        <title>Proposal of Muricauda 72 sp.nov. and Muricauda NH166 sp.nov., isolated from seawater.</title>
        <authorList>
            <person name="Cheng H."/>
            <person name="Wu Y.-H."/>
            <person name="Guo L.-L."/>
            <person name="Xu X.-W."/>
        </authorList>
    </citation>
    <scope>NUCLEOTIDE SEQUENCE [LARGE SCALE GENOMIC DNA]</scope>
    <source>
        <strain evidence="1 2">NH166</strain>
    </source>
</reference>
<evidence type="ECO:0000313" key="2">
    <source>
        <dbReference type="Proteomes" id="UP000284189"/>
    </source>
</evidence>
<accession>A0A418N3J5</accession>
<sequence>MISITKIKRKSLGYRVLDYIKFFIYCEKRRVFCKGYRRLKATRMKGHINQKDYVKSLREIYNDVIELELDYFDIRYLRL</sequence>
<dbReference type="Proteomes" id="UP000284189">
    <property type="component" value="Unassembled WGS sequence"/>
</dbReference>
<evidence type="ECO:0000313" key="1">
    <source>
        <dbReference type="EMBL" id="RIV68349.1"/>
    </source>
</evidence>